<dbReference type="Pfam" id="PF13585">
    <property type="entry name" value="CHU_C"/>
    <property type="match status" value="1"/>
</dbReference>
<dbReference type="InterPro" id="IPR013783">
    <property type="entry name" value="Ig-like_fold"/>
</dbReference>
<organism evidence="1 2">
    <name type="scientific">Frigoriflavimonas asaccharolytica</name>
    <dbReference type="NCBI Taxonomy" id="2735899"/>
    <lineage>
        <taxon>Bacteria</taxon>
        <taxon>Pseudomonadati</taxon>
        <taxon>Bacteroidota</taxon>
        <taxon>Flavobacteriia</taxon>
        <taxon>Flavobacteriales</taxon>
        <taxon>Weeksellaceae</taxon>
        <taxon>Frigoriflavimonas</taxon>
    </lineage>
</organism>
<dbReference type="EMBL" id="JABSNO010000012">
    <property type="protein sequence ID" value="NRS92807.1"/>
    <property type="molecule type" value="Genomic_DNA"/>
</dbReference>
<name>A0A8J8K985_9FLAO</name>
<proteinExistence type="predicted"/>
<dbReference type="Proteomes" id="UP000610746">
    <property type="component" value="Unassembled WGS sequence"/>
</dbReference>
<dbReference type="RefSeq" id="WP_173779394.1">
    <property type="nucleotide sequence ID" value="NZ_JABSNO010000012.1"/>
</dbReference>
<reference evidence="1" key="1">
    <citation type="submission" date="2020-05" db="EMBL/GenBank/DDBJ databases">
        <title>Genomic Encyclopedia of Type Strains, Phase IV (KMG-V): Genome sequencing to study the core and pangenomes of soil and plant-associated prokaryotes.</title>
        <authorList>
            <person name="Whitman W."/>
        </authorList>
    </citation>
    <scope>NUCLEOTIDE SEQUENCE</scope>
    <source>
        <strain evidence="1">16F</strain>
    </source>
</reference>
<comment type="caution">
    <text evidence="1">The sequence shown here is derived from an EMBL/GenBank/DDBJ whole genome shotgun (WGS) entry which is preliminary data.</text>
</comment>
<gene>
    <name evidence="1" type="ORF">HNQ03_001887</name>
</gene>
<sequence length="734" mass="78301">MNSNIQNQFYVDEQGSVFHTGLASSSGFLNIATPNAYMSTPGQFIKSYLIKFDGNDQKIWGTYYGGNGATQLSNVTKDSSGYIYMSGMSSQNSSGIATPGTFQQTQGSANDGYIVKLQDCDSLGNITSNAPLCTGNTLNLTASGGDSYSWTGPNGFTSNLANPTIPNATVTNNGTYFCLISSNSGCSGTHSITVLIGDNLPPIPNSTTLPDITGNCQTIISTIPTATDNCAGTITATTSNPLSYSQAGNYVITWNFNDGNGNIATQTQNVIITAQNSPVANSPQNFCLINQPKLSDITIAGTNIKWYNAAGILLPANTPLVNGTTYSATQTVNGCESLPTAILANIENPNPPTGNATQTFCPTENATLANLAVTGINIKWYNAAGILLPANTSLANGQTYFATQTINGCESNVKLAIFVVISNDVVPANNYAVSFCNPSVGNSSVINLSNYNGNIIANPTVFTYEYYDATNILIPNFSNVNLVIGINQFKVKVINTNGCFKIVNLTITLLQKPQLNVNNVEFCKGNRAVLDAGSGFATYLWSTGETTQTINVTQSGTYTVTVSNASGCSNTAQIIATETIAGTITGIEIVNNSATIFVAPSGNYLYSIDGINYQNSNVFSNLANGSFTAFIKTNSGCEIKSLDFTIFKIQNVITPNNDGNNDVWNIDGLKNYKNSQVTVFDRFGKIVLDKKDSAEIKWDGTYLGQPLPTNTYWYVLQLSDGRIYKGFLLIKNRE</sequence>
<evidence type="ECO:0000313" key="1">
    <source>
        <dbReference type="EMBL" id="NRS92807.1"/>
    </source>
</evidence>
<evidence type="ECO:0000313" key="2">
    <source>
        <dbReference type="Proteomes" id="UP000610746"/>
    </source>
</evidence>
<dbReference type="Gene3D" id="2.60.40.740">
    <property type="match status" value="1"/>
</dbReference>
<protein>
    <submittedName>
        <fullName evidence="1">Gliding motility-associated-like protein</fullName>
    </submittedName>
</protein>
<dbReference type="InterPro" id="IPR026341">
    <property type="entry name" value="T9SS_type_B"/>
</dbReference>
<dbReference type="NCBIfam" id="TIGR04131">
    <property type="entry name" value="Bac_Flav_CTERM"/>
    <property type="match status" value="1"/>
</dbReference>
<dbReference type="AlphaFoldDB" id="A0A8J8K985"/>
<accession>A0A8J8K985</accession>
<dbReference type="Gene3D" id="2.60.40.10">
    <property type="entry name" value="Immunoglobulins"/>
    <property type="match status" value="2"/>
</dbReference>
<keyword evidence="2" id="KW-1185">Reference proteome</keyword>